<keyword evidence="11" id="KW-0325">Glycoprotein</keyword>
<evidence type="ECO:0000256" key="1">
    <source>
        <dbReference type="ARBA" id="ARBA00002101"/>
    </source>
</evidence>
<keyword evidence="6 13" id="KW-0732">Signal</keyword>
<feature type="signal peptide" evidence="13">
    <location>
        <begin position="1"/>
        <end position="20"/>
    </location>
</feature>
<dbReference type="Gene3D" id="3.40.50.200">
    <property type="entry name" value="Peptidase S8/S53 domain"/>
    <property type="match status" value="1"/>
</dbReference>
<proteinExistence type="inferred from homology"/>
<keyword evidence="9" id="KW-0843">Virulence</keyword>
<accession>A0AAF0DC03</accession>
<protein>
    <recommendedName>
        <fullName evidence="14">Peptidase S8/S53 domain-containing protein</fullName>
    </recommendedName>
</protein>
<evidence type="ECO:0000256" key="7">
    <source>
        <dbReference type="ARBA" id="ARBA00022801"/>
    </source>
</evidence>
<comment type="subcellular location">
    <subcellularLocation>
        <location evidence="2">Secreted</location>
    </subcellularLocation>
</comment>
<dbReference type="InterPro" id="IPR023828">
    <property type="entry name" value="Peptidase_S8_Ser-AS"/>
</dbReference>
<dbReference type="FunFam" id="3.40.50.200:FF:000014">
    <property type="entry name" value="Proteinase K"/>
    <property type="match status" value="1"/>
</dbReference>
<gene>
    <name evidence="15" type="ORF">PRK78_000924</name>
</gene>
<evidence type="ECO:0000256" key="3">
    <source>
        <dbReference type="ARBA" id="ARBA00011073"/>
    </source>
</evidence>
<evidence type="ECO:0000256" key="6">
    <source>
        <dbReference type="ARBA" id="ARBA00022729"/>
    </source>
</evidence>
<feature type="active site" description="Charge relay system" evidence="12">
    <location>
        <position position="142"/>
    </location>
</feature>
<evidence type="ECO:0000256" key="11">
    <source>
        <dbReference type="ARBA" id="ARBA00023180"/>
    </source>
</evidence>
<feature type="domain" description="Peptidase S8/S53" evidence="14">
    <location>
        <begin position="133"/>
        <end position="346"/>
    </location>
</feature>
<dbReference type="EMBL" id="CP120627">
    <property type="protein sequence ID" value="WEW55493.1"/>
    <property type="molecule type" value="Genomic_DNA"/>
</dbReference>
<comment type="function">
    <text evidence="1">Secreted subtilisin-like serine protease with keratinolytic activity that contributes to pathogenicity.</text>
</comment>
<dbReference type="PROSITE" id="PS00138">
    <property type="entry name" value="SUBTILASE_SER"/>
    <property type="match status" value="1"/>
</dbReference>
<feature type="active site" description="Charge relay system" evidence="12">
    <location>
        <position position="328"/>
    </location>
</feature>
<evidence type="ECO:0000313" key="15">
    <source>
        <dbReference type="EMBL" id="WEW55493.1"/>
    </source>
</evidence>
<dbReference type="GO" id="GO:0006508">
    <property type="term" value="P:proteolysis"/>
    <property type="evidence" value="ECO:0007669"/>
    <property type="project" value="UniProtKB-KW"/>
</dbReference>
<dbReference type="GO" id="GO:0004252">
    <property type="term" value="F:serine-type endopeptidase activity"/>
    <property type="evidence" value="ECO:0007669"/>
    <property type="project" value="UniProtKB-UniRule"/>
</dbReference>
<comment type="similarity">
    <text evidence="3 12">Belongs to the peptidase S8 family.</text>
</comment>
<evidence type="ECO:0000256" key="4">
    <source>
        <dbReference type="ARBA" id="ARBA00022525"/>
    </source>
</evidence>
<dbReference type="InterPro" id="IPR000209">
    <property type="entry name" value="Peptidase_S8/S53_dom"/>
</dbReference>
<evidence type="ECO:0000256" key="9">
    <source>
        <dbReference type="ARBA" id="ARBA00023026"/>
    </source>
</evidence>
<dbReference type="GO" id="GO:0005576">
    <property type="term" value="C:extracellular region"/>
    <property type="evidence" value="ECO:0007669"/>
    <property type="project" value="UniProtKB-SubCell"/>
</dbReference>
<evidence type="ECO:0000256" key="10">
    <source>
        <dbReference type="ARBA" id="ARBA00023145"/>
    </source>
</evidence>
<dbReference type="CDD" id="cd04077">
    <property type="entry name" value="Peptidases_S8_PCSK9_ProteinaseK_like"/>
    <property type="match status" value="1"/>
</dbReference>
<keyword evidence="16" id="KW-1185">Reference proteome</keyword>
<sequence length="382" mass="40234">MAILSRIFVFSVAVLTYVNAAKFLSVEKDVEIIPKSYVVAMKDGVNDLDFKSHTTWVANIHHDHLAKRGSSSAAGLKYIYNVDYVEPDRVVKAFVEPKPAALVTQSNAPSWGLGRVSHKRNGSRDYVYEDKAGEGITIYGVDTGIDATHPDFEGRVTWGTNVVDGRENDGHGHGTHTAGTFASKTYGIAKKAKIVAVKVLNSQGQGTLSGIVQGINWCVDHAKQNGITGKAAMNLSLGARGSTSLNSVATQAVEAGIFLSCASGNDNADARDYTPVSARGVCAISASSENDAKASFSNYGSIISVYAPGDRILSLRPGGSTQLMSGTSMAAPHVAGVAAVLMSVEQLQVSQVCDRIKQLGNAVVTNPGPGTTNKLLYNNSGQ</sequence>
<dbReference type="AlphaFoldDB" id="A0AAF0DC03"/>
<dbReference type="SUPFAM" id="SSF54897">
    <property type="entry name" value="Protease propeptides/inhibitors"/>
    <property type="match status" value="1"/>
</dbReference>
<evidence type="ECO:0000256" key="12">
    <source>
        <dbReference type="PROSITE-ProRule" id="PRU01240"/>
    </source>
</evidence>
<dbReference type="InterPro" id="IPR034193">
    <property type="entry name" value="PCSK9_ProteinaseK-like"/>
</dbReference>
<feature type="active site" description="Charge relay system" evidence="12">
    <location>
        <position position="173"/>
    </location>
</feature>
<keyword evidence="4" id="KW-0964">Secreted</keyword>
<evidence type="ECO:0000256" key="5">
    <source>
        <dbReference type="ARBA" id="ARBA00022670"/>
    </source>
</evidence>
<organism evidence="15 16">
    <name type="scientific">Emydomyces testavorans</name>
    <dbReference type="NCBI Taxonomy" id="2070801"/>
    <lineage>
        <taxon>Eukaryota</taxon>
        <taxon>Fungi</taxon>
        <taxon>Dikarya</taxon>
        <taxon>Ascomycota</taxon>
        <taxon>Pezizomycotina</taxon>
        <taxon>Eurotiomycetes</taxon>
        <taxon>Eurotiomycetidae</taxon>
        <taxon>Onygenales</taxon>
        <taxon>Nannizziopsiaceae</taxon>
        <taxon>Emydomyces</taxon>
    </lineage>
</organism>
<dbReference type="Proteomes" id="UP001219355">
    <property type="component" value="Chromosome 1"/>
</dbReference>
<dbReference type="PRINTS" id="PR00723">
    <property type="entry name" value="SUBTILISIN"/>
</dbReference>
<evidence type="ECO:0000256" key="2">
    <source>
        <dbReference type="ARBA" id="ARBA00004613"/>
    </source>
</evidence>
<keyword evidence="7 12" id="KW-0378">Hydrolase</keyword>
<evidence type="ECO:0000313" key="16">
    <source>
        <dbReference type="Proteomes" id="UP001219355"/>
    </source>
</evidence>
<dbReference type="Pfam" id="PF00082">
    <property type="entry name" value="Peptidase_S8"/>
    <property type="match status" value="1"/>
</dbReference>
<dbReference type="InterPro" id="IPR050131">
    <property type="entry name" value="Peptidase_S8_subtilisin-like"/>
</dbReference>
<dbReference type="InterPro" id="IPR015500">
    <property type="entry name" value="Peptidase_S8_subtilisin-rel"/>
</dbReference>
<name>A0AAF0DC03_9EURO</name>
<dbReference type="PROSITE" id="PS51892">
    <property type="entry name" value="SUBTILASE"/>
    <property type="match status" value="1"/>
</dbReference>
<keyword evidence="5 12" id="KW-0645">Protease</keyword>
<dbReference type="InterPro" id="IPR036852">
    <property type="entry name" value="Peptidase_S8/S53_dom_sf"/>
</dbReference>
<dbReference type="SUPFAM" id="SSF52743">
    <property type="entry name" value="Subtilisin-like"/>
    <property type="match status" value="1"/>
</dbReference>
<reference evidence="15" key="1">
    <citation type="submission" date="2023-03" db="EMBL/GenBank/DDBJ databases">
        <title>Emydomyces testavorans Genome Sequence.</title>
        <authorList>
            <person name="Hoyer L."/>
        </authorList>
    </citation>
    <scope>NUCLEOTIDE SEQUENCE</scope>
    <source>
        <strain evidence="15">16-2883</strain>
    </source>
</reference>
<dbReference type="PANTHER" id="PTHR43806:SF11">
    <property type="entry name" value="CEREVISIN-RELATED"/>
    <property type="match status" value="1"/>
</dbReference>
<keyword evidence="10" id="KW-0865">Zymogen</keyword>
<evidence type="ECO:0000259" key="14">
    <source>
        <dbReference type="Pfam" id="PF00082"/>
    </source>
</evidence>
<evidence type="ECO:0000256" key="8">
    <source>
        <dbReference type="ARBA" id="ARBA00022825"/>
    </source>
</evidence>
<feature type="chain" id="PRO_5042188286" description="Peptidase S8/S53 domain-containing protein" evidence="13">
    <location>
        <begin position="21"/>
        <end position="382"/>
    </location>
</feature>
<dbReference type="PANTHER" id="PTHR43806">
    <property type="entry name" value="PEPTIDASE S8"/>
    <property type="match status" value="1"/>
</dbReference>
<keyword evidence="8 12" id="KW-0720">Serine protease</keyword>
<evidence type="ECO:0000256" key="13">
    <source>
        <dbReference type="SAM" id="SignalP"/>
    </source>
</evidence>